<evidence type="ECO:0000313" key="2">
    <source>
        <dbReference type="EMBL" id="KNF09076.1"/>
    </source>
</evidence>
<gene>
    <name evidence="2" type="ORF">CLPU_4c01220</name>
</gene>
<comment type="caution">
    <text evidence="2">The sequence shown here is derived from an EMBL/GenBank/DDBJ whole genome shotgun (WGS) entry which is preliminary data.</text>
</comment>
<accession>A0A0L0WC84</accession>
<proteinExistence type="predicted"/>
<dbReference type="STRING" id="1503.CLPU_4c01220"/>
<dbReference type="CDD" id="cd13589">
    <property type="entry name" value="PBP2_polyamine_RpCGA009"/>
    <property type="match status" value="1"/>
</dbReference>
<dbReference type="GO" id="GO:0015888">
    <property type="term" value="P:thiamine transport"/>
    <property type="evidence" value="ECO:0007669"/>
    <property type="project" value="TreeGrafter"/>
</dbReference>
<dbReference type="SUPFAM" id="SSF53850">
    <property type="entry name" value="Periplasmic binding protein-like II"/>
    <property type="match status" value="1"/>
</dbReference>
<name>A0A0L0WC84_GOTPU</name>
<dbReference type="PANTHER" id="PTHR30006">
    <property type="entry name" value="THIAMINE-BINDING PERIPLASMIC PROTEIN-RELATED"/>
    <property type="match status" value="1"/>
</dbReference>
<dbReference type="Proteomes" id="UP000037267">
    <property type="component" value="Unassembled WGS sequence"/>
</dbReference>
<dbReference type="AlphaFoldDB" id="A0A0L0WC84"/>
<dbReference type="GO" id="GO:0030975">
    <property type="term" value="F:thiamine binding"/>
    <property type="evidence" value="ECO:0007669"/>
    <property type="project" value="TreeGrafter"/>
</dbReference>
<evidence type="ECO:0000256" key="1">
    <source>
        <dbReference type="ARBA" id="ARBA00022729"/>
    </source>
</evidence>
<protein>
    <submittedName>
        <fullName evidence="2">Spermidine/putrescine-binding periplasmic protein</fullName>
    </submittedName>
</protein>
<organism evidence="2 3">
    <name type="scientific">Gottschalkia purinilytica</name>
    <name type="common">Clostridium purinilyticum</name>
    <dbReference type="NCBI Taxonomy" id="1503"/>
    <lineage>
        <taxon>Bacteria</taxon>
        <taxon>Bacillati</taxon>
        <taxon>Bacillota</taxon>
        <taxon>Tissierellia</taxon>
        <taxon>Tissierellales</taxon>
        <taxon>Gottschalkiaceae</taxon>
        <taxon>Gottschalkia</taxon>
    </lineage>
</organism>
<dbReference type="RefSeq" id="WP_050354650.1">
    <property type="nucleotide sequence ID" value="NZ_LGSS01000004.1"/>
</dbReference>
<dbReference type="GO" id="GO:0030976">
    <property type="term" value="F:thiamine pyrophosphate binding"/>
    <property type="evidence" value="ECO:0007669"/>
    <property type="project" value="TreeGrafter"/>
</dbReference>
<keyword evidence="1" id="KW-0732">Signal</keyword>
<keyword evidence="3" id="KW-1185">Reference proteome</keyword>
<dbReference type="OrthoDB" id="179400at2"/>
<dbReference type="Pfam" id="PF13416">
    <property type="entry name" value="SBP_bac_8"/>
    <property type="match status" value="1"/>
</dbReference>
<dbReference type="PANTHER" id="PTHR30006:SF2">
    <property type="entry name" value="ABC TRANSPORTER SUBSTRATE-BINDING PROTEIN"/>
    <property type="match status" value="1"/>
</dbReference>
<evidence type="ECO:0000313" key="3">
    <source>
        <dbReference type="Proteomes" id="UP000037267"/>
    </source>
</evidence>
<dbReference type="PATRIC" id="fig|1503.3.peg.2348"/>
<sequence>MKKLGKKIGSIILASLVLTLGLSGCQTKDKQTVNNEERKTLTISTFGSFEDMYRKNIFDPFEKKHNVKIVLELGNNSERIKKLRTDTDKVDIAFFTDYYAMQAIEDGLFEKMNRENIPNINKLYDIAKEPLGKDYGPAYAISSYGLIYNPDKIEEPITSWGDLWKPELKGKIALSDITVAGGPFILMAAAEQAGVDIKKDEDKAFEKVKELTENGLKFHEKTSEAMNMFSLGDIALMDSYSYEVEFTKENVPNAKWVNPKEGSYALLETVNIVKGTKNKELAEEFINWLLSEDVQKAQAVDKVESPVNKDVKLTEEQAKDIVYGKEIIKNLKSVDLKYVNKSMDRWIERWNKEINNTTNN</sequence>
<dbReference type="EMBL" id="LGSS01000004">
    <property type="protein sequence ID" value="KNF09076.1"/>
    <property type="molecule type" value="Genomic_DNA"/>
</dbReference>
<reference evidence="3" key="1">
    <citation type="submission" date="2015-07" db="EMBL/GenBank/DDBJ databases">
        <title>Draft genome sequence of the purine-degrading Gottschalkia purinilyticum DSM 1384 (formerly Clostridium purinilyticum).</title>
        <authorList>
            <person name="Poehlein A."/>
            <person name="Schiel-Bengelsdorf B."/>
            <person name="Bengelsdorf F.R."/>
            <person name="Daniel R."/>
            <person name="Duerre P."/>
        </authorList>
    </citation>
    <scope>NUCLEOTIDE SEQUENCE [LARGE SCALE GENOMIC DNA]</scope>
    <source>
        <strain evidence="3">DSM 1384</strain>
    </source>
</reference>
<dbReference type="InterPro" id="IPR006059">
    <property type="entry name" value="SBP"/>
</dbReference>
<dbReference type="GO" id="GO:0030288">
    <property type="term" value="C:outer membrane-bounded periplasmic space"/>
    <property type="evidence" value="ECO:0007669"/>
    <property type="project" value="TreeGrafter"/>
</dbReference>
<dbReference type="Gene3D" id="3.40.190.10">
    <property type="entry name" value="Periplasmic binding protein-like II"/>
    <property type="match status" value="2"/>
</dbReference>
<dbReference type="PROSITE" id="PS51257">
    <property type="entry name" value="PROKAR_LIPOPROTEIN"/>
    <property type="match status" value="1"/>
</dbReference>